<dbReference type="InterPro" id="IPR036628">
    <property type="entry name" value="Clp_N_dom_sf"/>
</dbReference>
<dbReference type="Gene3D" id="3.40.50.300">
    <property type="entry name" value="P-loop containing nucleotide triphosphate hydrolases"/>
    <property type="match status" value="1"/>
</dbReference>
<dbReference type="Gramene" id="Pp3c1_23530V3.2">
    <property type="protein sequence ID" value="Pp3c1_23530V3.2"/>
    <property type="gene ID" value="Pp3c1_23530"/>
</dbReference>
<sequence length="1040" mass="112291">MRSGAAAVQNTLTLPAQQVLTRAINNAHGRGHAQVQPLHVAFVLLAHEDPLLRQACADTHSQASHGLQQCRALELCFNVALERLPQSSSSSTVHPLGLSNALVAALKRAQTHQKRGCPDQQQPPLLTVKVEIEQLIISILEDPSVSRVMKEAGFQSQKVKTNLENAIGLSASLQQGSANLPSYKPSAPDNHPLPLLMNSANGLYGNQQFATLEKPSFVLKEDINLRSLKVNAHDQESRLSLPLVGCMGTTASMSPLEWDTLEATADKSYVCCSECMAHYNAECKQIQAQDSGQAPICQSPSSEGEGTVTPLPSWLRRAKDMKSELEMPQLHSQQLYRKWLLTCMTSHPERQVNSVSSPGRDGGPSLLHHSWINASIPNNAENSGLVIPKSTPLQSKDMTPPPTQKPNLSSPLPHWARGLSSAAVPDCSLTSNAGTADSKLFRVETAEKQVESYQANGKISRQEGQGLPEDVGPVSSPSPLSKLNASLSITSPSPLSKLSASLLIGKSNPAPSPSPLSKIGSSIPSTNPSPLSKLKASLPKSSASSCPLKGNVLSRPSPLSVLKTSKPSSNSPLKGNFTLVRPQNLSPKPSLNQPVDILAKDDQPSLFDHKAAERLKHVYKGLLDRVAWQGRAVSTIATSIVNAQTGRGALRGNISRADTWLLLLGPDQVGKRLVVDALAELVLGVGAKPICFGDLGFSRWGRKVEETDGLQLRGRTAEDSVADAIRANPLSILFLEDIDQADFVLRSKLTKAMETGKFSDSNDRHISVGNSIIIMTSRLGADCNSGIGKENTFSEARVSSLNGARMSLLLRPPREQEVVFQGDSDISVVRDTISASLLEKPANLLFEGQLLKRKPSGFLSRALKKCSTPTGRSVALDLNLSAEENEAVLTEAVASFKENATKACTLDPILRAVQEVLSPKFVSLVDCAVVFERFDLMGQANWLLSQLSSACFGLIPKVCSRIEVDFQLLEHMVSIIWRTPNGRLAFENWVEKKLKSSLNAFTSHSGVIENRVLRFAYEDSFSKELCSSSELPLQIEIGCS</sequence>
<gene>
    <name evidence="6" type="primary">LOC112287551</name>
    <name evidence="5" type="ORF">PHYPA_001071</name>
</gene>
<dbReference type="EnsemblPlants" id="Pp3c1_23530V3.2">
    <property type="protein sequence ID" value="Pp3c1_23530V3.2"/>
    <property type="gene ID" value="Pp3c1_23530"/>
</dbReference>
<reference evidence="6" key="3">
    <citation type="submission" date="2020-12" db="UniProtKB">
        <authorList>
            <consortium name="EnsemblPlants"/>
        </authorList>
    </citation>
    <scope>IDENTIFICATION</scope>
</reference>
<dbReference type="PANTHER" id="PTHR43572:SF13">
    <property type="entry name" value="PROTEIN SUPPRESSOR OF MAX2 1"/>
    <property type="match status" value="1"/>
</dbReference>
<dbReference type="InterPro" id="IPR027417">
    <property type="entry name" value="P-loop_NTPase"/>
</dbReference>
<dbReference type="EnsemblPlants" id="Pp3c1_23530V3.1">
    <property type="protein sequence ID" value="Pp3c1_23530V3.1"/>
    <property type="gene ID" value="Pp3c1_23530"/>
</dbReference>
<dbReference type="SUPFAM" id="SSF52540">
    <property type="entry name" value="P-loop containing nucleoside triphosphate hydrolases"/>
    <property type="match status" value="1"/>
</dbReference>
<dbReference type="STRING" id="3218.A0A2K1L9D3"/>
<dbReference type="KEGG" id="ppp:112287551"/>
<reference evidence="5 7" key="2">
    <citation type="journal article" date="2018" name="Plant J.">
        <title>The Physcomitrella patens chromosome-scale assembly reveals moss genome structure and evolution.</title>
        <authorList>
            <person name="Lang D."/>
            <person name="Ullrich K.K."/>
            <person name="Murat F."/>
            <person name="Fuchs J."/>
            <person name="Jenkins J."/>
            <person name="Haas F.B."/>
            <person name="Piednoel M."/>
            <person name="Gundlach H."/>
            <person name="Van Bel M."/>
            <person name="Meyberg R."/>
            <person name="Vives C."/>
            <person name="Morata J."/>
            <person name="Symeonidi A."/>
            <person name="Hiss M."/>
            <person name="Muchero W."/>
            <person name="Kamisugi Y."/>
            <person name="Saleh O."/>
            <person name="Blanc G."/>
            <person name="Decker E.L."/>
            <person name="van Gessel N."/>
            <person name="Grimwood J."/>
            <person name="Hayes R.D."/>
            <person name="Graham S.W."/>
            <person name="Gunter L.E."/>
            <person name="McDaniel S.F."/>
            <person name="Hoernstein S.N.W."/>
            <person name="Larsson A."/>
            <person name="Li F.W."/>
            <person name="Perroud P.F."/>
            <person name="Phillips J."/>
            <person name="Ranjan P."/>
            <person name="Rokshar D.S."/>
            <person name="Rothfels C.J."/>
            <person name="Schneider L."/>
            <person name="Shu S."/>
            <person name="Stevenson D.W."/>
            <person name="Thummler F."/>
            <person name="Tillich M."/>
            <person name="Villarreal Aguilar J.C."/>
            <person name="Widiez T."/>
            <person name="Wong G.K."/>
            <person name="Wymore A."/>
            <person name="Zhang Y."/>
            <person name="Zimmer A.D."/>
            <person name="Quatrano R.S."/>
            <person name="Mayer K.F.X."/>
            <person name="Goodstein D."/>
            <person name="Casacuberta J.M."/>
            <person name="Vandepoele K."/>
            <person name="Reski R."/>
            <person name="Cuming A.C."/>
            <person name="Tuskan G.A."/>
            <person name="Maumus F."/>
            <person name="Salse J."/>
            <person name="Schmutz J."/>
            <person name="Rensing S.A."/>
        </authorList>
    </citation>
    <scope>NUCLEOTIDE SEQUENCE [LARGE SCALE GENOMIC DNA]</scope>
    <source>
        <strain evidence="6 7">cv. Gransden 2004</strain>
    </source>
</reference>
<feature type="compositionally biased region" description="Polar residues" evidence="3">
    <location>
        <begin position="452"/>
        <end position="463"/>
    </location>
</feature>
<protein>
    <recommendedName>
        <fullName evidence="4">Clp R domain-containing protein</fullName>
    </recommendedName>
</protein>
<evidence type="ECO:0000313" key="5">
    <source>
        <dbReference type="EMBL" id="PNR62647.1"/>
    </source>
</evidence>
<evidence type="ECO:0000256" key="1">
    <source>
        <dbReference type="ARBA" id="ARBA00022737"/>
    </source>
</evidence>
<proteinExistence type="predicted"/>
<dbReference type="Gene3D" id="1.10.1780.10">
    <property type="entry name" value="Clp, N-terminal domain"/>
    <property type="match status" value="1"/>
</dbReference>
<dbReference type="PROSITE" id="PS51903">
    <property type="entry name" value="CLP_R"/>
    <property type="match status" value="1"/>
</dbReference>
<dbReference type="EnsemblPlants" id="Pp3c1_23530V3.4">
    <property type="protein sequence ID" value="Pp3c1_23530V3.4"/>
    <property type="gene ID" value="Pp3c1_23530"/>
</dbReference>
<dbReference type="SUPFAM" id="SSF81923">
    <property type="entry name" value="Double Clp-N motif"/>
    <property type="match status" value="1"/>
</dbReference>
<name>A0A2K1L9D3_PHYPA</name>
<organism evidence="5">
    <name type="scientific">Physcomitrium patens</name>
    <name type="common">Spreading-leaved earth moss</name>
    <name type="synonym">Physcomitrella patens</name>
    <dbReference type="NCBI Taxonomy" id="3218"/>
    <lineage>
        <taxon>Eukaryota</taxon>
        <taxon>Viridiplantae</taxon>
        <taxon>Streptophyta</taxon>
        <taxon>Embryophyta</taxon>
        <taxon>Bryophyta</taxon>
        <taxon>Bryophytina</taxon>
        <taxon>Bryopsida</taxon>
        <taxon>Funariidae</taxon>
        <taxon>Funariales</taxon>
        <taxon>Funariaceae</taxon>
        <taxon>Physcomitrium</taxon>
    </lineage>
</organism>
<feature type="region of interest" description="Disordered" evidence="3">
    <location>
        <begin position="452"/>
        <end position="479"/>
    </location>
</feature>
<dbReference type="Gramene" id="Pp3c1_23530V3.4">
    <property type="protein sequence ID" value="Pp3c1_23530V3.4"/>
    <property type="gene ID" value="Pp3c1_23530"/>
</dbReference>
<feature type="compositionally biased region" description="Polar residues" evidence="3">
    <location>
        <begin position="562"/>
        <end position="573"/>
    </location>
</feature>
<dbReference type="GO" id="GO:0016887">
    <property type="term" value="F:ATP hydrolysis activity"/>
    <property type="evidence" value="ECO:0007669"/>
    <property type="project" value="InterPro"/>
</dbReference>
<dbReference type="PaxDb" id="3218-PP1S59_207V6.1"/>
<dbReference type="Gramene" id="Pp3c1_23530V3.1">
    <property type="protein sequence ID" value="Pp3c1_23530V3.1"/>
    <property type="gene ID" value="Pp3c1_23530"/>
</dbReference>
<dbReference type="PANTHER" id="PTHR43572">
    <property type="entry name" value="CHAPERONE PROTEIN CLPD, CHLOROPLASTIC"/>
    <property type="match status" value="1"/>
</dbReference>
<dbReference type="RefSeq" id="XP_024386433.1">
    <property type="nucleotide sequence ID" value="XM_024530665.2"/>
</dbReference>
<evidence type="ECO:0000256" key="2">
    <source>
        <dbReference type="PROSITE-ProRule" id="PRU01251"/>
    </source>
</evidence>
<dbReference type="GO" id="GO:0005634">
    <property type="term" value="C:nucleus"/>
    <property type="evidence" value="ECO:0000318"/>
    <property type="project" value="GO_Central"/>
</dbReference>
<feature type="domain" description="Clp R" evidence="4">
    <location>
        <begin position="8"/>
        <end position="169"/>
    </location>
</feature>
<accession>A0A2K1L9D3</accession>
<feature type="region of interest" description="Disordered" evidence="3">
    <location>
        <begin position="509"/>
        <end position="585"/>
    </location>
</feature>
<dbReference type="Pfam" id="PF07724">
    <property type="entry name" value="AAA_2"/>
    <property type="match status" value="1"/>
</dbReference>
<dbReference type="AlphaFoldDB" id="A0A2K1L9D3"/>
<evidence type="ECO:0000313" key="6">
    <source>
        <dbReference type="EnsemblPlants" id="Pp3c1_23530V3.1"/>
    </source>
</evidence>
<feature type="region of interest" description="Disordered" evidence="3">
    <location>
        <begin position="378"/>
        <end position="416"/>
    </location>
</feature>
<dbReference type="OMA" id="QPTDSPW"/>
<dbReference type="GeneID" id="112287551"/>
<dbReference type="Gramene" id="Pp3c1_23530V3.3">
    <property type="protein sequence ID" value="Pp3c1_23530V3.3"/>
    <property type="gene ID" value="Pp3c1_23530"/>
</dbReference>
<dbReference type="InterPro" id="IPR004176">
    <property type="entry name" value="Clp_R_N"/>
</dbReference>
<dbReference type="RefSeq" id="XP_024386415.1">
    <property type="nucleotide sequence ID" value="XM_024530647.2"/>
</dbReference>
<dbReference type="Pfam" id="PF02861">
    <property type="entry name" value="Clp_N"/>
    <property type="match status" value="1"/>
</dbReference>
<dbReference type="Proteomes" id="UP000006727">
    <property type="component" value="Chromosome 1"/>
</dbReference>
<evidence type="ECO:0000313" key="7">
    <source>
        <dbReference type="Proteomes" id="UP000006727"/>
    </source>
</evidence>
<feature type="compositionally biased region" description="Low complexity" evidence="3">
    <location>
        <begin position="528"/>
        <end position="549"/>
    </location>
</feature>
<dbReference type="InterPro" id="IPR051650">
    <property type="entry name" value="SL_signaling_regulator"/>
</dbReference>
<dbReference type="EnsemblPlants" id="Pp3c1_23530V3.3">
    <property type="protein sequence ID" value="Pp3c1_23530V3.3"/>
    <property type="gene ID" value="Pp3c1_23530"/>
</dbReference>
<reference evidence="5 7" key="1">
    <citation type="journal article" date="2008" name="Science">
        <title>The Physcomitrella genome reveals evolutionary insights into the conquest of land by plants.</title>
        <authorList>
            <person name="Rensing S."/>
            <person name="Lang D."/>
            <person name="Zimmer A."/>
            <person name="Terry A."/>
            <person name="Salamov A."/>
            <person name="Shapiro H."/>
            <person name="Nishiyama T."/>
            <person name="Perroud P.-F."/>
            <person name="Lindquist E."/>
            <person name="Kamisugi Y."/>
            <person name="Tanahashi T."/>
            <person name="Sakakibara K."/>
            <person name="Fujita T."/>
            <person name="Oishi K."/>
            <person name="Shin-I T."/>
            <person name="Kuroki Y."/>
            <person name="Toyoda A."/>
            <person name="Suzuki Y."/>
            <person name="Hashimoto A."/>
            <person name="Yamaguchi K."/>
            <person name="Sugano A."/>
            <person name="Kohara Y."/>
            <person name="Fujiyama A."/>
            <person name="Anterola A."/>
            <person name="Aoki S."/>
            <person name="Ashton N."/>
            <person name="Barbazuk W.B."/>
            <person name="Barker E."/>
            <person name="Bennetzen J."/>
            <person name="Bezanilla M."/>
            <person name="Blankenship R."/>
            <person name="Cho S.H."/>
            <person name="Dutcher S."/>
            <person name="Estelle M."/>
            <person name="Fawcett J.A."/>
            <person name="Gundlach H."/>
            <person name="Hanada K."/>
            <person name="Heyl A."/>
            <person name="Hicks K.A."/>
            <person name="Hugh J."/>
            <person name="Lohr M."/>
            <person name="Mayer K."/>
            <person name="Melkozernov A."/>
            <person name="Murata T."/>
            <person name="Nelson D."/>
            <person name="Pils B."/>
            <person name="Prigge M."/>
            <person name="Reiss B."/>
            <person name="Renner T."/>
            <person name="Rombauts S."/>
            <person name="Rushton P."/>
            <person name="Sanderfoot A."/>
            <person name="Schween G."/>
            <person name="Shiu S.-H."/>
            <person name="Stueber K."/>
            <person name="Theodoulou F.L."/>
            <person name="Tu H."/>
            <person name="Van de Peer Y."/>
            <person name="Verrier P.J."/>
            <person name="Waters E."/>
            <person name="Wood A."/>
            <person name="Yang L."/>
            <person name="Cove D."/>
            <person name="Cuming A."/>
            <person name="Hasebe M."/>
            <person name="Lucas S."/>
            <person name="Mishler D.B."/>
            <person name="Reski R."/>
            <person name="Grigoriev I."/>
            <person name="Quatrano R.S."/>
            <person name="Boore J.L."/>
        </authorList>
    </citation>
    <scope>NUCLEOTIDE SEQUENCE [LARGE SCALE GENOMIC DNA]</scope>
    <source>
        <strain evidence="6 7">cv. Gransden 2004</strain>
    </source>
</reference>
<dbReference type="RefSeq" id="XP_024386397.1">
    <property type="nucleotide sequence ID" value="XM_024530629.2"/>
</dbReference>
<dbReference type="GO" id="GO:0005524">
    <property type="term" value="F:ATP binding"/>
    <property type="evidence" value="ECO:0007669"/>
    <property type="project" value="InterPro"/>
</dbReference>
<evidence type="ECO:0000259" key="4">
    <source>
        <dbReference type="PROSITE" id="PS51903"/>
    </source>
</evidence>
<dbReference type="EnsemblPlants" id="Pp3c1_23530V3.5">
    <property type="protein sequence ID" value="Pp3c1_23530V3.5"/>
    <property type="gene ID" value="Pp3c1_23530"/>
</dbReference>
<dbReference type="OrthoDB" id="1929681at2759"/>
<keyword evidence="7" id="KW-1185">Reference proteome</keyword>
<dbReference type="RefSeq" id="XP_024386406.1">
    <property type="nucleotide sequence ID" value="XM_024530638.2"/>
</dbReference>
<dbReference type="GO" id="GO:0044183">
    <property type="term" value="F:protein folding chaperone"/>
    <property type="evidence" value="ECO:0000318"/>
    <property type="project" value="GO_Central"/>
</dbReference>
<dbReference type="InterPro" id="IPR003959">
    <property type="entry name" value="ATPase_AAA_core"/>
</dbReference>
<dbReference type="Gramene" id="Pp3c1_23530V3.5">
    <property type="protein sequence ID" value="Pp3c1_23530V3.5"/>
    <property type="gene ID" value="Pp3c1_23530"/>
</dbReference>
<keyword evidence="1 2" id="KW-0677">Repeat</keyword>
<dbReference type="RefSeq" id="XP_024386424.1">
    <property type="nucleotide sequence ID" value="XM_024530656.2"/>
</dbReference>
<dbReference type="EMBL" id="ABEU02000001">
    <property type="protein sequence ID" value="PNR62647.1"/>
    <property type="molecule type" value="Genomic_DNA"/>
</dbReference>
<evidence type="ECO:0000256" key="3">
    <source>
        <dbReference type="SAM" id="MobiDB-lite"/>
    </source>
</evidence>